<proteinExistence type="predicted"/>
<dbReference type="Proteomes" id="UP000030764">
    <property type="component" value="Unassembled WGS sequence"/>
</dbReference>
<name>A0A085M9P1_9BILA</name>
<evidence type="ECO:0000313" key="3">
    <source>
        <dbReference type="Proteomes" id="UP000030764"/>
    </source>
</evidence>
<protein>
    <submittedName>
        <fullName evidence="2">Uncharacterized protein</fullName>
    </submittedName>
</protein>
<sequence length="237" mass="26175">MFGGGQSPESRNPDRTAPTASLFTLTEPPYSLVSRRSVTVSADCFNQFHVDLVRSAEGAAEVAESFTDAVVDREQAESNTESYDCLRLLGFTSIPDHDTADAKETKQSLLATNTKRTAPTGQGTSTKEAIYIQTAIDAGSQRQRPMDSEIKGACGQISALSVMRPILLLTSAPHTAEGLYQQTAAPGRRRRPTYRDFDFRDSDRHRPVIMLLVSVKSNPVNQHWDDRDQRAVVKWVC</sequence>
<feature type="region of interest" description="Disordered" evidence="1">
    <location>
        <begin position="1"/>
        <end position="23"/>
    </location>
</feature>
<evidence type="ECO:0000313" key="2">
    <source>
        <dbReference type="EMBL" id="KFD53937.1"/>
    </source>
</evidence>
<dbReference type="EMBL" id="KL363212">
    <property type="protein sequence ID" value="KFD53937.1"/>
    <property type="molecule type" value="Genomic_DNA"/>
</dbReference>
<reference evidence="2 3" key="1">
    <citation type="journal article" date="2014" name="Nat. Genet.">
        <title>Genome and transcriptome of the porcine whipworm Trichuris suis.</title>
        <authorList>
            <person name="Jex A.R."/>
            <person name="Nejsum P."/>
            <person name="Schwarz E.M."/>
            <person name="Hu L."/>
            <person name="Young N.D."/>
            <person name="Hall R.S."/>
            <person name="Korhonen P.K."/>
            <person name="Liao S."/>
            <person name="Thamsborg S."/>
            <person name="Xia J."/>
            <person name="Xu P."/>
            <person name="Wang S."/>
            <person name="Scheerlinck J.P."/>
            <person name="Hofmann A."/>
            <person name="Sternberg P.W."/>
            <person name="Wang J."/>
            <person name="Gasser R.B."/>
        </authorList>
    </citation>
    <scope>NUCLEOTIDE SEQUENCE [LARGE SCALE GENOMIC DNA]</scope>
    <source>
        <strain evidence="2">DCEP-RM93M</strain>
    </source>
</reference>
<gene>
    <name evidence="2" type="ORF">M513_05204</name>
</gene>
<evidence type="ECO:0000256" key="1">
    <source>
        <dbReference type="SAM" id="MobiDB-lite"/>
    </source>
</evidence>
<organism evidence="2 3">
    <name type="scientific">Trichuris suis</name>
    <name type="common">pig whipworm</name>
    <dbReference type="NCBI Taxonomy" id="68888"/>
    <lineage>
        <taxon>Eukaryota</taxon>
        <taxon>Metazoa</taxon>
        <taxon>Ecdysozoa</taxon>
        <taxon>Nematoda</taxon>
        <taxon>Enoplea</taxon>
        <taxon>Dorylaimia</taxon>
        <taxon>Trichinellida</taxon>
        <taxon>Trichuridae</taxon>
        <taxon>Trichuris</taxon>
    </lineage>
</organism>
<keyword evidence="3" id="KW-1185">Reference proteome</keyword>
<accession>A0A085M9P1</accession>
<dbReference type="AlphaFoldDB" id="A0A085M9P1"/>